<dbReference type="KEGG" id="bfn:OI25_7260"/>
<evidence type="ECO:0000313" key="2">
    <source>
        <dbReference type="EMBL" id="AJZ57178.1"/>
    </source>
</evidence>
<dbReference type="EMBL" id="CP010025">
    <property type="protein sequence ID" value="AJZ57178.1"/>
    <property type="molecule type" value="Genomic_DNA"/>
</dbReference>
<dbReference type="AlphaFoldDB" id="A0AAU8STR8"/>
<sequence length="218" mass="24267">MAGPNGIDTVQLMRSAADECMAPEQRKVFEELGKRDTDIYARLFRCVVKRVPPDEEFDGERLGSAGAADRWQRRALLVHLGDVLESISCVTKCGEHYHTVGEAAAQEESLATFPLLRQVDSEMTPAEFVKAATSAFFLWPTQLLEPELNRKVIGHLVQHDLFSGNRAGWNAYVEELRHAVPWFGAGLDDYVPEPFDQPGDGANPAHAERSSETTRRST</sequence>
<evidence type="ECO:0000256" key="1">
    <source>
        <dbReference type="SAM" id="MobiDB-lite"/>
    </source>
</evidence>
<evidence type="ECO:0000313" key="3">
    <source>
        <dbReference type="Proteomes" id="UP000032614"/>
    </source>
</evidence>
<proteinExistence type="predicted"/>
<organism evidence="2 3">
    <name type="scientific">Paraburkholderia fungorum</name>
    <dbReference type="NCBI Taxonomy" id="134537"/>
    <lineage>
        <taxon>Bacteria</taxon>
        <taxon>Pseudomonadati</taxon>
        <taxon>Pseudomonadota</taxon>
        <taxon>Betaproteobacteria</taxon>
        <taxon>Burkholderiales</taxon>
        <taxon>Burkholderiaceae</taxon>
        <taxon>Paraburkholderia</taxon>
    </lineage>
</organism>
<feature type="region of interest" description="Disordered" evidence="1">
    <location>
        <begin position="193"/>
        <end position="218"/>
    </location>
</feature>
<protein>
    <submittedName>
        <fullName evidence="2">Uncharacterized protein</fullName>
    </submittedName>
</protein>
<dbReference type="Proteomes" id="UP000032614">
    <property type="component" value="Chromosome 3"/>
</dbReference>
<accession>A0AAU8STR8</accession>
<reference evidence="2 3" key="1">
    <citation type="journal article" date="2015" name="Genome Announc.">
        <title>Complete genome sequences for 59 burkholderia isolates, both pathogenic and near neighbor.</title>
        <authorList>
            <person name="Johnson S.L."/>
            <person name="Bishop-Lilly K.A."/>
            <person name="Ladner J.T."/>
            <person name="Daligault H.E."/>
            <person name="Davenport K.W."/>
            <person name="Jaissle J."/>
            <person name="Frey K.G."/>
            <person name="Koroleva G.I."/>
            <person name="Bruce D.C."/>
            <person name="Coyne S.R."/>
            <person name="Broomall S.M."/>
            <person name="Li P.E."/>
            <person name="Teshima H."/>
            <person name="Gibbons H.S."/>
            <person name="Palacios G.F."/>
            <person name="Rosenzweig C.N."/>
            <person name="Redden C.L."/>
            <person name="Xu Y."/>
            <person name="Minogue T.D."/>
            <person name="Chain P.S."/>
        </authorList>
    </citation>
    <scope>NUCLEOTIDE SEQUENCE [LARGE SCALE GENOMIC DNA]</scope>
    <source>
        <strain evidence="2 3">ATCC BAA-463</strain>
    </source>
</reference>
<gene>
    <name evidence="2" type="ORF">OI25_7260</name>
</gene>
<name>A0AAU8STR8_9BURK</name>
<feature type="compositionally biased region" description="Basic and acidic residues" evidence="1">
    <location>
        <begin position="206"/>
        <end position="218"/>
    </location>
</feature>